<sequence length="825" mass="92093">MALSFEQLDTLKTVQNTLESAGIFSESIRFSNPAISDLRDSLSSTLGGAEHHPLISLIKYSAPFSRDFSPEEIHNGCNKSTRKSYVSSIIHHPQGAVVEYPETGSAIGKAAIIQYSLGEPKGSKKDVECFLLRSSGSGLPGVQCTQVKLACTGFKRCNFNTSLSAPSLSDETPGAWQEVFQKTLALICAVQDSGCPFSSESIDGEIDGSSFDKDEDESDISNVPTASTLYEILRDNRAGEKESSQCTGPHNLINLLGEIDTVYLEALFHDDLPTILQFEQRAQVAGFGPLVPCTALFSAREQKMLCPNFHRTQEGKLTRGTIRHISDCPARFEFYYPNDPTDCPYVAVVCRNPHSHPNPTPTRTPRIIKELIEEFLLKLGWRLADATPRRLHTESSFLSDLHRLLGWSKARDPTLSDLHPSLGNMHHTGRIIQEVRSRVYPYGTGFEAAGNICKEHAILNNEFTYVRCVETHDLKGHAAFRLIVCMFPAMSALLLSTKCISIDTSFKRVHQWQEFEIEAWFSQYDRSIVFARALMNSQSAEAHLILFQRIFGIAEKDTGRELRMRHIHGDELDTVTADGHRGQAIGNWGRLCQSKCQSMAGYCAYEPTKALHALTPTDHLKRCYHYCFSHHTRHVRALRGQVEENVRTSMMALASAEELPAPIYDLVISTILSGGKKAVDWLKDKEAADGWALAAIYRPKSKIPLDVWKAAPSTSNGNEQAHRNINRDGTKLSVLAVIQFGQGVDFCQLESIDTFILHGVRHHDQAQTHFRRVGHALIRSAAVQLRTVQDNDSELEKSYIQLSKWQEDTQKQTVALKRALENGEV</sequence>
<evidence type="ECO:0000313" key="1">
    <source>
        <dbReference type="EMBL" id="KIJ31740.1"/>
    </source>
</evidence>
<proteinExistence type="predicted"/>
<gene>
    <name evidence="1" type="ORF">M422DRAFT_266489</name>
</gene>
<dbReference type="HOGENOM" id="CLU_010536_0_0_1"/>
<reference evidence="1 2" key="1">
    <citation type="submission" date="2014-06" db="EMBL/GenBank/DDBJ databases">
        <title>Evolutionary Origins and Diversification of the Mycorrhizal Mutualists.</title>
        <authorList>
            <consortium name="DOE Joint Genome Institute"/>
            <consortium name="Mycorrhizal Genomics Consortium"/>
            <person name="Kohler A."/>
            <person name="Kuo A."/>
            <person name="Nagy L.G."/>
            <person name="Floudas D."/>
            <person name="Copeland A."/>
            <person name="Barry K.W."/>
            <person name="Cichocki N."/>
            <person name="Veneault-Fourrey C."/>
            <person name="LaButti K."/>
            <person name="Lindquist E.A."/>
            <person name="Lipzen A."/>
            <person name="Lundell T."/>
            <person name="Morin E."/>
            <person name="Murat C."/>
            <person name="Riley R."/>
            <person name="Ohm R."/>
            <person name="Sun H."/>
            <person name="Tunlid A."/>
            <person name="Henrissat B."/>
            <person name="Grigoriev I.V."/>
            <person name="Hibbett D.S."/>
            <person name="Martin F."/>
        </authorList>
    </citation>
    <scope>NUCLEOTIDE SEQUENCE [LARGE SCALE GENOMIC DNA]</scope>
    <source>
        <strain evidence="1 2">SS14</strain>
    </source>
</reference>
<protein>
    <submittedName>
        <fullName evidence="1">Uncharacterized protein</fullName>
    </submittedName>
</protein>
<dbReference type="Proteomes" id="UP000054279">
    <property type="component" value="Unassembled WGS sequence"/>
</dbReference>
<dbReference type="OrthoDB" id="3268409at2759"/>
<dbReference type="AlphaFoldDB" id="A0A0C9V2J7"/>
<organism evidence="1 2">
    <name type="scientific">Sphaerobolus stellatus (strain SS14)</name>
    <dbReference type="NCBI Taxonomy" id="990650"/>
    <lineage>
        <taxon>Eukaryota</taxon>
        <taxon>Fungi</taxon>
        <taxon>Dikarya</taxon>
        <taxon>Basidiomycota</taxon>
        <taxon>Agaricomycotina</taxon>
        <taxon>Agaricomycetes</taxon>
        <taxon>Phallomycetidae</taxon>
        <taxon>Geastrales</taxon>
        <taxon>Sphaerobolaceae</taxon>
        <taxon>Sphaerobolus</taxon>
    </lineage>
</organism>
<keyword evidence="2" id="KW-1185">Reference proteome</keyword>
<dbReference type="EMBL" id="KN837237">
    <property type="protein sequence ID" value="KIJ31740.1"/>
    <property type="molecule type" value="Genomic_DNA"/>
</dbReference>
<name>A0A0C9V2J7_SPHS4</name>
<accession>A0A0C9V2J7</accession>
<evidence type="ECO:0000313" key="2">
    <source>
        <dbReference type="Proteomes" id="UP000054279"/>
    </source>
</evidence>